<dbReference type="GeneID" id="19525274"/>
<dbReference type="Proteomes" id="UP000026905">
    <property type="component" value="Segment"/>
</dbReference>
<dbReference type="InterPro" id="IPR036866">
    <property type="entry name" value="RibonucZ/Hydroxyglut_hydro"/>
</dbReference>
<dbReference type="GO" id="GO:0052170">
    <property type="term" value="P:symbiont-mediated suppression of host innate immune response"/>
    <property type="evidence" value="ECO:0007669"/>
    <property type="project" value="UniProtKB-KW"/>
</dbReference>
<reference evidence="8" key="1">
    <citation type="submission" date="2014-09" db="EMBL/GenBank/DDBJ databases">
        <authorList>
            <person name="Sauder A.B."/>
            <person name="McKenzie Q.R."/>
            <person name="Temple L.M."/>
            <person name="Alexis B.K."/>
            <person name="Al-Atrache Z."/>
            <person name="Lewis L.O."/>
            <person name="Loesser-Casey K.E."/>
            <person name="Mitchell K.J."/>
        </authorList>
    </citation>
    <scope>NUCLEOTIDE SEQUENCE [LARGE SCALE GENOMIC DNA]</scope>
</reference>
<evidence type="ECO:0000256" key="4">
    <source>
        <dbReference type="ARBA" id="ARBA00034293"/>
    </source>
</evidence>
<comment type="similarity">
    <text evidence="5">Belongs to the anti-Pycsar protein Apyc1 family.</text>
</comment>
<dbReference type="SMART" id="SM00849">
    <property type="entry name" value="Lactamase_B"/>
    <property type="match status" value="1"/>
</dbReference>
<evidence type="ECO:0000313" key="7">
    <source>
        <dbReference type="EMBL" id="AHZ10524.1"/>
    </source>
</evidence>
<dbReference type="Pfam" id="PF23023">
    <property type="entry name" value="Anti-Pycsar_Apyc1"/>
    <property type="match status" value="1"/>
</dbReference>
<keyword evidence="3" id="KW-0899">Viral immunoevasion</keyword>
<keyword evidence="7" id="KW-0378">Hydrolase</keyword>
<evidence type="ECO:0000256" key="1">
    <source>
        <dbReference type="ARBA" id="ARBA00022581"/>
    </source>
</evidence>
<evidence type="ECO:0000313" key="8">
    <source>
        <dbReference type="Proteomes" id="UP000026905"/>
    </source>
</evidence>
<evidence type="ECO:0000256" key="3">
    <source>
        <dbReference type="ARBA" id="ARBA00023280"/>
    </source>
</evidence>
<feature type="domain" description="Metallo-beta-lactamase" evidence="6">
    <location>
        <begin position="34"/>
        <end position="236"/>
    </location>
</feature>
<dbReference type="PANTHER" id="PTHR42663:SF6">
    <property type="entry name" value="HYDROLASE C777.06C-RELATED"/>
    <property type="match status" value="1"/>
</dbReference>
<accession>A0A024B1L2</accession>
<dbReference type="EMBL" id="KJ489400">
    <property type="protein sequence ID" value="AHZ10524.1"/>
    <property type="molecule type" value="Genomic_DNA"/>
</dbReference>
<keyword evidence="8" id="KW-1185">Reference proteome</keyword>
<dbReference type="KEGG" id="vg:19525274"/>
<dbReference type="InterPro" id="IPR001279">
    <property type="entry name" value="Metallo-B-lactamas"/>
</dbReference>
<evidence type="ECO:0000259" key="6">
    <source>
        <dbReference type="SMART" id="SM00849"/>
    </source>
</evidence>
<proteinExistence type="inferred from homology"/>
<keyword evidence="2" id="KW-1090">Inhibition of host innate immune response by virus</keyword>
<dbReference type="RefSeq" id="YP_009035409.1">
    <property type="nucleotide sequence ID" value="NC_024205.1"/>
</dbReference>
<organism evidence="7 8">
    <name type="scientific">Bacillus phage Hoody T</name>
    <dbReference type="NCBI Taxonomy" id="1486660"/>
    <lineage>
        <taxon>Viruses</taxon>
        <taxon>Duplodnaviria</taxon>
        <taxon>Heunggongvirae</taxon>
        <taxon>Uroviricota</taxon>
        <taxon>Caudoviricetes</taxon>
        <taxon>Herelleviridae</taxon>
        <taxon>Bastillevirinae</taxon>
        <taxon>Bastillevirus</taxon>
        <taxon>Bastillevirus hoodyT</taxon>
    </lineage>
</organism>
<keyword evidence="1" id="KW-0945">Host-virus interaction</keyword>
<dbReference type="Gene3D" id="3.60.15.10">
    <property type="entry name" value="Ribonuclease Z/Hydroxyacylglutathione hydrolase-like"/>
    <property type="match status" value="1"/>
</dbReference>
<dbReference type="GO" id="GO:0016787">
    <property type="term" value="F:hydrolase activity"/>
    <property type="evidence" value="ECO:0007669"/>
    <property type="project" value="UniProtKB-KW"/>
</dbReference>
<evidence type="ECO:0000256" key="2">
    <source>
        <dbReference type="ARBA" id="ARBA00022632"/>
    </source>
</evidence>
<dbReference type="PANTHER" id="PTHR42663">
    <property type="entry name" value="HYDROLASE C777.06C-RELATED-RELATED"/>
    <property type="match status" value="1"/>
</dbReference>
<comment type="function">
    <text evidence="4">Counteracts the host Pycsar antiviral defense system. Phosphodiesterase that enables metal-dependent hydrolysis of host cyclic nucleotide Pycsar defense signals such as cCMP and cUMP.</text>
</comment>
<evidence type="ECO:0000256" key="5">
    <source>
        <dbReference type="ARBA" id="ARBA00034308"/>
    </source>
</evidence>
<sequence length="257" mass="29470">MSVTSLQYHLNKGVMIMSMLSFIGRGSAFNTEEGNNSAYFVHEGELILIDCGSNIFDRLKASRMLDVFKRVRVIITHTHPDHIGSLGDLIFYNYFKMGTMGEKDIHVYAPYTLKLGKILQLMGVTTDYYHLHQFDNNETMSFTHSNIRLTAVPTRHVDELVTYGYLIDRLGTTIYYSGDANRIPHYIMEMLDNDVIDEFYQDTCAAHYEGNVHFSLHNLALAITSPEIRKKVYCMHLDEGFPIEKVQLMGYNVVEVS</sequence>
<name>A0A024B1L2_9CAUD</name>
<dbReference type="SUPFAM" id="SSF56281">
    <property type="entry name" value="Metallo-hydrolase/oxidoreductase"/>
    <property type="match status" value="1"/>
</dbReference>
<protein>
    <submittedName>
        <fullName evidence="7">Beta-lactamase domain containing hydrolase</fullName>
    </submittedName>
</protein>